<dbReference type="InterPro" id="IPR050490">
    <property type="entry name" value="Bact_solute-bd_prot1"/>
</dbReference>
<keyword evidence="2" id="KW-0732">Signal</keyword>
<sequence>MKRKIVAVLLSAAMILSMTACGNSSSGSNASEGAAQDTAQAADTSNEDAAADAQDADAEDSADEGASSSATADFSGVKAEIDIDGTIIGDALTTFEGKVEEFNNLTGAQLELVENGDDHEAIMKTRMASNDMPDMFTTHGWSTIRYNEFCYDLSGESWVSDMADAAAAVVTDPNGKICTCPLTEWVYGIAFNNTIMEDNGIDMYAIKTWDDLTAALQTLKDAGITPISVGGKSTGSLGGYLEMSNVFYSADGAMYDGGAQLQDGSFSFVEHPEIIARFADLYDKGFFIEDLFTADPDTARNYVATGQAAMLLWGSPEYVDLMKTANPDNEFGIIPVPAVEEGGKPAYTVGEGTAIAISSSTENLELCQAFLNFLTDPETLKVYVDSTGAVSGFKTISQDDTYSLNKYNESIEKVANITYTNFFDREYLPSGMWNYMSESIAQLFNCNVGEASGKVDEVAEYMQQAYEQLYATNNE</sequence>
<dbReference type="AlphaFoldDB" id="A0A3A9ATF4"/>
<dbReference type="Proteomes" id="UP000280696">
    <property type="component" value="Unassembled WGS sequence"/>
</dbReference>
<dbReference type="OrthoDB" id="9798191at2"/>
<evidence type="ECO:0000313" key="3">
    <source>
        <dbReference type="EMBL" id="RKI94344.1"/>
    </source>
</evidence>
<feature type="compositionally biased region" description="Low complexity" evidence="1">
    <location>
        <begin position="22"/>
        <end position="44"/>
    </location>
</feature>
<dbReference type="SUPFAM" id="SSF53850">
    <property type="entry name" value="Periplasmic binding protein-like II"/>
    <property type="match status" value="1"/>
</dbReference>
<dbReference type="Pfam" id="PF01547">
    <property type="entry name" value="SBP_bac_1"/>
    <property type="match status" value="1"/>
</dbReference>
<feature type="chain" id="PRO_5017449135" evidence="2">
    <location>
        <begin position="23"/>
        <end position="475"/>
    </location>
</feature>
<dbReference type="EMBL" id="RAYQ01000001">
    <property type="protein sequence ID" value="RKI94344.1"/>
    <property type="molecule type" value="Genomic_DNA"/>
</dbReference>
<evidence type="ECO:0000256" key="2">
    <source>
        <dbReference type="SAM" id="SignalP"/>
    </source>
</evidence>
<evidence type="ECO:0000256" key="1">
    <source>
        <dbReference type="SAM" id="MobiDB-lite"/>
    </source>
</evidence>
<feature type="compositionally biased region" description="Acidic residues" evidence="1">
    <location>
        <begin position="45"/>
        <end position="63"/>
    </location>
</feature>
<proteinExistence type="predicted"/>
<dbReference type="InterPro" id="IPR006059">
    <property type="entry name" value="SBP"/>
</dbReference>
<name>A0A3A9ATF4_9FIRM</name>
<comment type="caution">
    <text evidence="3">The sequence shown here is derived from an EMBL/GenBank/DDBJ whole genome shotgun (WGS) entry which is preliminary data.</text>
</comment>
<dbReference type="PANTHER" id="PTHR43649:SF12">
    <property type="entry name" value="DIACETYLCHITOBIOSE BINDING PROTEIN DASA"/>
    <property type="match status" value="1"/>
</dbReference>
<dbReference type="Gene3D" id="3.40.190.10">
    <property type="entry name" value="Periplasmic binding protein-like II"/>
    <property type="match status" value="2"/>
</dbReference>
<organism evidence="3 4">
    <name type="scientific">Parablautia intestinalis</name>
    <dbReference type="NCBI Taxonomy" id="2320100"/>
    <lineage>
        <taxon>Bacteria</taxon>
        <taxon>Bacillati</taxon>
        <taxon>Bacillota</taxon>
        <taxon>Clostridia</taxon>
        <taxon>Lachnospirales</taxon>
        <taxon>Lachnospiraceae</taxon>
        <taxon>Parablautia</taxon>
    </lineage>
</organism>
<protein>
    <submittedName>
        <fullName evidence="3">Extracellular solute-binding protein</fullName>
    </submittedName>
</protein>
<evidence type="ECO:0000313" key="4">
    <source>
        <dbReference type="Proteomes" id="UP000280696"/>
    </source>
</evidence>
<feature type="signal peptide" evidence="2">
    <location>
        <begin position="1"/>
        <end position="22"/>
    </location>
</feature>
<gene>
    <name evidence="3" type="ORF">D7V94_00145</name>
</gene>
<dbReference type="PANTHER" id="PTHR43649">
    <property type="entry name" value="ARABINOSE-BINDING PROTEIN-RELATED"/>
    <property type="match status" value="1"/>
</dbReference>
<reference evidence="3 4" key="1">
    <citation type="submission" date="2018-09" db="EMBL/GenBank/DDBJ databases">
        <title>Murine metabolic-syndrome-specific gut microbial biobank.</title>
        <authorList>
            <person name="Liu C."/>
        </authorList>
    </citation>
    <scope>NUCLEOTIDE SEQUENCE [LARGE SCALE GENOMIC DNA]</scope>
    <source>
        <strain evidence="3 4">0.1xD8-82</strain>
    </source>
</reference>
<dbReference type="RefSeq" id="WP_120466254.1">
    <property type="nucleotide sequence ID" value="NZ_CATAJS010000016.1"/>
</dbReference>
<keyword evidence="4" id="KW-1185">Reference proteome</keyword>
<accession>A0A3A9ATF4</accession>
<feature type="region of interest" description="Disordered" evidence="1">
    <location>
        <begin position="22"/>
        <end position="71"/>
    </location>
</feature>
<dbReference type="PROSITE" id="PS51257">
    <property type="entry name" value="PROKAR_LIPOPROTEIN"/>
    <property type="match status" value="1"/>
</dbReference>